<organism evidence="1 2">
    <name type="scientific">Bifidobacterium pseudocatenulatum</name>
    <dbReference type="NCBI Taxonomy" id="28026"/>
    <lineage>
        <taxon>Bacteria</taxon>
        <taxon>Bacillati</taxon>
        <taxon>Actinomycetota</taxon>
        <taxon>Actinomycetes</taxon>
        <taxon>Bifidobacteriales</taxon>
        <taxon>Bifidobacteriaceae</taxon>
        <taxon>Bifidobacterium</taxon>
    </lineage>
</organism>
<gene>
    <name evidence="1" type="ORF">BPS1E_1405</name>
</gene>
<sequence>MNDFTKAFRMSCSVFPECNRDFQASVWTFPVVVAFARHNGPGSVDSRRLASMMAHPSMAMEGRLS</sequence>
<protein>
    <submittedName>
        <fullName evidence="1">Uncharacterized protein</fullName>
    </submittedName>
</protein>
<dbReference type="AlphaFoldDB" id="A0A267WJX0"/>
<reference evidence="1 2" key="1">
    <citation type="journal article" date="2017" name="ISME J.">
        <title>Unveiling bifidobacterial biogeography across the mammalian branch of the tree of life.</title>
        <authorList>
            <person name="Milani C."/>
            <person name="Mangifesta M."/>
            <person name="Mancabelli L."/>
            <person name="Lugli G.A."/>
            <person name="James K."/>
            <person name="Duranti S."/>
            <person name="Turroni F."/>
            <person name="Ferrario C."/>
            <person name="Ossiprandi M.C."/>
            <person name="van Sinderen D."/>
            <person name="Ventura M."/>
        </authorList>
    </citation>
    <scope>NUCLEOTIDE SEQUENCE [LARGE SCALE GENOMIC DNA]</scope>
    <source>
        <strain evidence="1 2">1E</strain>
    </source>
</reference>
<proteinExistence type="predicted"/>
<comment type="caution">
    <text evidence="1">The sequence shown here is derived from an EMBL/GenBank/DDBJ whole genome shotgun (WGS) entry which is preliminary data.</text>
</comment>
<dbReference type="Proteomes" id="UP000216789">
    <property type="component" value="Unassembled WGS sequence"/>
</dbReference>
<accession>A0A267WJX0</accession>
<evidence type="ECO:0000313" key="1">
    <source>
        <dbReference type="EMBL" id="PAC72931.1"/>
    </source>
</evidence>
<name>A0A267WJX0_BIFPS</name>
<dbReference type="EMBL" id="MNLB01000009">
    <property type="protein sequence ID" value="PAC72931.1"/>
    <property type="molecule type" value="Genomic_DNA"/>
</dbReference>
<evidence type="ECO:0000313" key="2">
    <source>
        <dbReference type="Proteomes" id="UP000216789"/>
    </source>
</evidence>